<dbReference type="GO" id="GO:0008270">
    <property type="term" value="F:zinc ion binding"/>
    <property type="evidence" value="ECO:0007669"/>
    <property type="project" value="UniProtKB-KW"/>
</dbReference>
<evidence type="ECO:0000256" key="4">
    <source>
        <dbReference type="ARBA" id="ARBA00022679"/>
    </source>
</evidence>
<comment type="pathway">
    <text evidence="2">Protein modification; protein ubiquitination.</text>
</comment>
<dbReference type="AlphaFoldDB" id="A0AAD4SYB5"/>
<keyword evidence="9" id="KW-0862">Zinc</keyword>
<comment type="caution">
    <text evidence="15">The sequence shown here is derived from an EMBL/GenBank/DDBJ whole genome shotgun (WGS) entry which is preliminary data.</text>
</comment>
<reference evidence="15" key="1">
    <citation type="submission" date="2022-04" db="EMBL/GenBank/DDBJ databases">
        <title>A functionally conserved STORR gene fusion in Papaver species that diverged 16.8 million years ago.</title>
        <authorList>
            <person name="Catania T."/>
        </authorList>
    </citation>
    <scope>NUCLEOTIDE SEQUENCE</scope>
    <source>
        <strain evidence="15">S-188037</strain>
    </source>
</reference>
<dbReference type="Pfam" id="PF26192">
    <property type="entry name" value="RNF157-like_N"/>
    <property type="match status" value="1"/>
</dbReference>
<dbReference type="InterPro" id="IPR045194">
    <property type="entry name" value="MGRN1/RNF157-like"/>
</dbReference>
<keyword evidence="7 12" id="KW-0863">Zinc-finger</keyword>
<dbReference type="CDD" id="cd16789">
    <property type="entry name" value="mRING-HC-C3HC5_MGRN1-like"/>
    <property type="match status" value="1"/>
</dbReference>
<keyword evidence="16" id="KW-1185">Reference proteome</keyword>
<evidence type="ECO:0000313" key="16">
    <source>
        <dbReference type="Proteomes" id="UP001202328"/>
    </source>
</evidence>
<dbReference type="PROSITE" id="PS50089">
    <property type="entry name" value="ZF_RING_2"/>
    <property type="match status" value="1"/>
</dbReference>
<dbReference type="PANTHER" id="PTHR22996">
    <property type="entry name" value="MAHOGUNIN"/>
    <property type="match status" value="1"/>
</dbReference>
<keyword evidence="10" id="KW-0449">Lipoprotein</keyword>
<dbReference type="Pfam" id="PF13920">
    <property type="entry name" value="zf-C3HC4_3"/>
    <property type="match status" value="1"/>
</dbReference>
<dbReference type="InterPro" id="IPR001841">
    <property type="entry name" value="Znf_RING"/>
</dbReference>
<keyword evidence="4" id="KW-0808">Transferase</keyword>
<dbReference type="GO" id="GO:0061630">
    <property type="term" value="F:ubiquitin protein ligase activity"/>
    <property type="evidence" value="ECO:0007669"/>
    <property type="project" value="UniProtKB-EC"/>
</dbReference>
<dbReference type="FunFam" id="3.30.40.10:FF:000115">
    <property type="entry name" value="probable E3 ubiquitin-protein ligase LOG2"/>
    <property type="match status" value="1"/>
</dbReference>
<keyword evidence="6" id="KW-0479">Metal-binding</keyword>
<dbReference type="InterPro" id="IPR045195">
    <property type="entry name" value="LOG2-like_mRING_C3HC5"/>
</dbReference>
<dbReference type="SMART" id="SM00184">
    <property type="entry name" value="RING"/>
    <property type="match status" value="1"/>
</dbReference>
<feature type="compositionally biased region" description="Low complexity" evidence="13">
    <location>
        <begin position="15"/>
        <end position="29"/>
    </location>
</feature>
<dbReference type="Proteomes" id="UP001202328">
    <property type="component" value="Unassembled WGS sequence"/>
</dbReference>
<dbReference type="SUPFAM" id="SSF57850">
    <property type="entry name" value="RING/U-box"/>
    <property type="match status" value="1"/>
</dbReference>
<comment type="similarity">
    <text evidence="11">Belongs to the RING-type zinc finger family. LOG2 subfamily.</text>
</comment>
<dbReference type="GO" id="GO:0016567">
    <property type="term" value="P:protein ubiquitination"/>
    <property type="evidence" value="ECO:0007669"/>
    <property type="project" value="TreeGrafter"/>
</dbReference>
<dbReference type="Gene3D" id="3.30.40.10">
    <property type="entry name" value="Zinc/RING finger domain, C3HC4 (zinc finger)"/>
    <property type="match status" value="1"/>
</dbReference>
<accession>A0AAD4SYB5</accession>
<dbReference type="PANTHER" id="PTHR22996:SF27">
    <property type="entry name" value="RING-TYPE E3 UBIQUITIN TRANSFERASE"/>
    <property type="match status" value="1"/>
</dbReference>
<evidence type="ECO:0000256" key="6">
    <source>
        <dbReference type="ARBA" id="ARBA00022723"/>
    </source>
</evidence>
<gene>
    <name evidence="15" type="ORF">MKW98_023437</name>
</gene>
<evidence type="ECO:0000259" key="14">
    <source>
        <dbReference type="PROSITE" id="PS50089"/>
    </source>
</evidence>
<dbReference type="EMBL" id="JAJJMB010007708">
    <property type="protein sequence ID" value="KAI3927836.1"/>
    <property type="molecule type" value="Genomic_DNA"/>
</dbReference>
<evidence type="ECO:0000256" key="10">
    <source>
        <dbReference type="ARBA" id="ARBA00023288"/>
    </source>
</evidence>
<feature type="domain" description="RING-type" evidence="14">
    <location>
        <begin position="305"/>
        <end position="344"/>
    </location>
</feature>
<organism evidence="15 16">
    <name type="scientific">Papaver atlanticum</name>
    <dbReference type="NCBI Taxonomy" id="357466"/>
    <lineage>
        <taxon>Eukaryota</taxon>
        <taxon>Viridiplantae</taxon>
        <taxon>Streptophyta</taxon>
        <taxon>Embryophyta</taxon>
        <taxon>Tracheophyta</taxon>
        <taxon>Spermatophyta</taxon>
        <taxon>Magnoliopsida</taxon>
        <taxon>Ranunculales</taxon>
        <taxon>Papaveraceae</taxon>
        <taxon>Papaveroideae</taxon>
        <taxon>Papaver</taxon>
    </lineage>
</organism>
<evidence type="ECO:0000256" key="8">
    <source>
        <dbReference type="ARBA" id="ARBA00022786"/>
    </source>
</evidence>
<evidence type="ECO:0000256" key="7">
    <source>
        <dbReference type="ARBA" id="ARBA00022771"/>
    </source>
</evidence>
<evidence type="ECO:0000256" key="13">
    <source>
        <dbReference type="SAM" id="MobiDB-lite"/>
    </source>
</evidence>
<sequence>MGISWSGSRRRNNDFFQNPSQFFSSSDPSPLFPPPPPQGPPPSYVFTGGNGSYPAPPSFPPPLPPPPPSYPYYYQFSSGHAHCGQLMGPVNYHQPYLVNEGNGWNGFRPVMVPQPQMTLPPPPPYLDHQMAKKIKNYVNVHKGSIKIQIDEKNLDSHLVSFTFDALVDGSFRIFYFSKEGEKCRFTPLYPEVYMPVRIPFQKGRGQKFHQPSGTGIDLGFFELDDLAKSSPSEDVSTYVEPEHALSSAQITQAIIEKNNDERNFQVKVIKQILWVGNARYELREIYGISNSTEVGFDDSEPGKRCVICMSEPKDTAVLPCRHMCMCSGCAKTLRLRTNMCPICRQPIEELTEIKVDRADQ</sequence>
<evidence type="ECO:0000256" key="5">
    <source>
        <dbReference type="ARBA" id="ARBA00022707"/>
    </source>
</evidence>
<evidence type="ECO:0000256" key="2">
    <source>
        <dbReference type="ARBA" id="ARBA00004906"/>
    </source>
</evidence>
<keyword evidence="8" id="KW-0833">Ubl conjugation pathway</keyword>
<feature type="region of interest" description="Disordered" evidence="13">
    <location>
        <begin position="1"/>
        <end position="61"/>
    </location>
</feature>
<name>A0AAD4SYB5_9MAGN</name>
<evidence type="ECO:0000256" key="12">
    <source>
        <dbReference type="PROSITE-ProRule" id="PRU00175"/>
    </source>
</evidence>
<comment type="catalytic activity">
    <reaction evidence="1">
        <text>S-ubiquitinyl-[E2 ubiquitin-conjugating enzyme]-L-cysteine + [acceptor protein]-L-lysine = [E2 ubiquitin-conjugating enzyme]-L-cysteine + N(6)-ubiquitinyl-[acceptor protein]-L-lysine.</text>
        <dbReference type="EC" id="2.3.2.27"/>
    </reaction>
</comment>
<dbReference type="EC" id="2.3.2.27" evidence="3"/>
<dbReference type="InterPro" id="IPR058981">
    <property type="entry name" value="MGRN1/RNF157-like_N"/>
</dbReference>
<protein>
    <recommendedName>
        <fullName evidence="3">RING-type E3 ubiquitin transferase</fullName>
        <ecNumber evidence="3">2.3.2.27</ecNumber>
    </recommendedName>
</protein>
<evidence type="ECO:0000313" key="15">
    <source>
        <dbReference type="EMBL" id="KAI3927836.1"/>
    </source>
</evidence>
<proteinExistence type="inferred from homology"/>
<evidence type="ECO:0000256" key="11">
    <source>
        <dbReference type="ARBA" id="ARBA00025721"/>
    </source>
</evidence>
<evidence type="ECO:0000256" key="1">
    <source>
        <dbReference type="ARBA" id="ARBA00000900"/>
    </source>
</evidence>
<keyword evidence="5" id="KW-0519">Myristate</keyword>
<evidence type="ECO:0000256" key="3">
    <source>
        <dbReference type="ARBA" id="ARBA00012483"/>
    </source>
</evidence>
<feature type="compositionally biased region" description="Pro residues" evidence="13">
    <location>
        <begin position="30"/>
        <end position="43"/>
    </location>
</feature>
<evidence type="ECO:0000256" key="9">
    <source>
        <dbReference type="ARBA" id="ARBA00022833"/>
    </source>
</evidence>
<dbReference type="InterPro" id="IPR013083">
    <property type="entry name" value="Znf_RING/FYVE/PHD"/>
</dbReference>